<sequence>MSSDLETRIQYALATISDQQTPNLSALARSSNLPYRTLVRRFHERGNFEDKRSGQRALNLVQETALVRYIKQLDDLWAPCTLQEIERCANSILARSGQPPISKMWANRFVRRLPEGFFWIKQKPIDKNRLESEDISRLITWFEHVGGWLEGISPKNIYNFDETGFQLGQTRAQKVVTRYRYSSEKLASIDRGQIVTSIECIAADGWSMVPYLIFKGRTHMEDWFRDNPTLDQRYNIQVSPTGWSSDLIALEWLHIFHESTKNRVGTNGKRVLFFDGHGSHLTFEFLDFCDQKRIIPISFRPHTSHFAQPLDQKPFLSLKQHFRKENSLTNAWFRPDSAKRQFLEDITLIRKKAITPRIIRSAFRDTGIWPFNPNIVICPIQKRWDERHANDPILELLGHTPEPQSSPIISPPQTVEKLNRMGNKLEKRIAKISDQMEDQTEELNRLKRDFKHYQTGQLINAEYTHELESKLLSIQARQRPIQTKRTRKQLSSLTALTPLDANRRIWKRDEEEKKLDHMRMLRAAAQDSVSTPQRSDENKDLEDLEGWVMGDNREPLYIVDTEGVTLEKLKKCKY</sequence>
<dbReference type="AlphaFoldDB" id="A0AAD6CMY3"/>
<dbReference type="InterPro" id="IPR006600">
    <property type="entry name" value="HTH_CenpB_DNA-bd_dom"/>
</dbReference>
<proteinExistence type="predicted"/>
<evidence type="ECO:0000313" key="7">
    <source>
        <dbReference type="Proteomes" id="UP001220324"/>
    </source>
</evidence>
<reference evidence="5 7" key="1">
    <citation type="journal article" date="2023" name="IMA Fungus">
        <title>Comparative genomic study of the Penicillium genus elucidates a diverse pangenome and 15 lateral gene transfer events.</title>
        <authorList>
            <person name="Petersen C."/>
            <person name="Sorensen T."/>
            <person name="Nielsen M.R."/>
            <person name="Sondergaard T.E."/>
            <person name="Sorensen J.L."/>
            <person name="Fitzpatrick D.A."/>
            <person name="Frisvad J.C."/>
            <person name="Nielsen K.L."/>
        </authorList>
    </citation>
    <scope>NUCLEOTIDE SEQUENCE [LARGE SCALE GENOMIC DNA]</scope>
    <source>
        <strain evidence="5 7">IBT 35679</strain>
    </source>
</reference>
<accession>A0AAD6CMY3</accession>
<dbReference type="InterPro" id="IPR004875">
    <property type="entry name" value="DDE_SF_endonuclease_dom"/>
</dbReference>
<evidence type="ECO:0000259" key="4">
    <source>
        <dbReference type="PROSITE" id="PS51253"/>
    </source>
</evidence>
<dbReference type="PROSITE" id="PS51253">
    <property type="entry name" value="HTH_CENPB"/>
    <property type="match status" value="1"/>
</dbReference>
<feature type="region of interest" description="Disordered" evidence="3">
    <location>
        <begin position="524"/>
        <end position="544"/>
    </location>
</feature>
<feature type="coiled-coil region" evidence="2">
    <location>
        <begin position="415"/>
        <end position="456"/>
    </location>
</feature>
<keyword evidence="1" id="KW-0238">DNA-binding</keyword>
<dbReference type="EMBL" id="JAQIZZ010000007">
    <property type="protein sequence ID" value="KAJ5533420.1"/>
    <property type="molecule type" value="Genomic_DNA"/>
</dbReference>
<dbReference type="Pfam" id="PF03184">
    <property type="entry name" value="DDE_1"/>
    <property type="match status" value="1"/>
</dbReference>
<dbReference type="InterPro" id="IPR050863">
    <property type="entry name" value="CenT-Element_Derived"/>
</dbReference>
<reference evidence="5" key="2">
    <citation type="submission" date="2023-01" db="EMBL/GenBank/DDBJ databases">
        <authorList>
            <person name="Petersen C."/>
        </authorList>
    </citation>
    <scope>NUCLEOTIDE SEQUENCE</scope>
    <source>
        <strain evidence="5">IBT 35679</strain>
    </source>
</reference>
<protein>
    <recommendedName>
        <fullName evidence="4">HTH CENPB-type domain-containing protein</fullName>
    </recommendedName>
</protein>
<keyword evidence="7" id="KW-1185">Reference proteome</keyword>
<feature type="domain" description="HTH CENPB-type" evidence="4">
    <location>
        <begin position="50"/>
        <end position="119"/>
    </location>
</feature>
<dbReference type="PANTHER" id="PTHR19303">
    <property type="entry name" value="TRANSPOSON"/>
    <property type="match status" value="1"/>
</dbReference>
<dbReference type="Pfam" id="PF03221">
    <property type="entry name" value="HTH_Tnp_Tc5"/>
    <property type="match status" value="1"/>
</dbReference>
<organism evidence="5 7">
    <name type="scientific">Penicillium frequentans</name>
    <dbReference type="NCBI Taxonomy" id="3151616"/>
    <lineage>
        <taxon>Eukaryota</taxon>
        <taxon>Fungi</taxon>
        <taxon>Dikarya</taxon>
        <taxon>Ascomycota</taxon>
        <taxon>Pezizomycotina</taxon>
        <taxon>Eurotiomycetes</taxon>
        <taxon>Eurotiomycetidae</taxon>
        <taxon>Eurotiales</taxon>
        <taxon>Aspergillaceae</taxon>
        <taxon>Penicillium</taxon>
    </lineage>
</organism>
<name>A0AAD6CMY3_9EURO</name>
<dbReference type="PANTHER" id="PTHR19303:SF74">
    <property type="entry name" value="POGO TRANSPOSABLE ELEMENT WITH KRAB DOMAIN"/>
    <property type="match status" value="1"/>
</dbReference>
<gene>
    <name evidence="6" type="ORF">N7494_009972</name>
    <name evidence="5" type="ORF">N7494_013025</name>
</gene>
<evidence type="ECO:0000256" key="1">
    <source>
        <dbReference type="ARBA" id="ARBA00023125"/>
    </source>
</evidence>
<dbReference type="Proteomes" id="UP001220324">
    <property type="component" value="Unassembled WGS sequence"/>
</dbReference>
<evidence type="ECO:0000313" key="6">
    <source>
        <dbReference type="EMBL" id="KAJ5533420.1"/>
    </source>
</evidence>
<dbReference type="GO" id="GO:0003677">
    <property type="term" value="F:DNA binding"/>
    <property type="evidence" value="ECO:0007669"/>
    <property type="project" value="UniProtKB-KW"/>
</dbReference>
<dbReference type="GO" id="GO:0005634">
    <property type="term" value="C:nucleus"/>
    <property type="evidence" value="ECO:0007669"/>
    <property type="project" value="TreeGrafter"/>
</dbReference>
<evidence type="ECO:0000313" key="5">
    <source>
        <dbReference type="EMBL" id="KAJ5526375.1"/>
    </source>
</evidence>
<evidence type="ECO:0000256" key="3">
    <source>
        <dbReference type="SAM" id="MobiDB-lite"/>
    </source>
</evidence>
<dbReference type="EMBL" id="JAQIZZ010000008">
    <property type="protein sequence ID" value="KAJ5526375.1"/>
    <property type="molecule type" value="Genomic_DNA"/>
</dbReference>
<evidence type="ECO:0000256" key="2">
    <source>
        <dbReference type="SAM" id="Coils"/>
    </source>
</evidence>
<comment type="caution">
    <text evidence="5">The sequence shown here is derived from an EMBL/GenBank/DDBJ whole genome shotgun (WGS) entry which is preliminary data.</text>
</comment>
<keyword evidence="2" id="KW-0175">Coiled coil</keyword>